<proteinExistence type="predicted"/>
<dbReference type="AlphaFoldDB" id="A0A2P2NWG0"/>
<accession>A0A2P2NWG0</accession>
<reference evidence="1" key="1">
    <citation type="submission" date="2018-02" db="EMBL/GenBank/DDBJ databases">
        <title>Rhizophora mucronata_Transcriptome.</title>
        <authorList>
            <person name="Meera S.P."/>
            <person name="Sreeshan A."/>
            <person name="Augustine A."/>
        </authorList>
    </citation>
    <scope>NUCLEOTIDE SEQUENCE</scope>
    <source>
        <tissue evidence="1">Leaf</tissue>
    </source>
</reference>
<evidence type="ECO:0000313" key="1">
    <source>
        <dbReference type="EMBL" id="MBX46785.1"/>
    </source>
</evidence>
<protein>
    <submittedName>
        <fullName evidence="1">Uncharacterized protein</fullName>
    </submittedName>
</protein>
<organism evidence="1">
    <name type="scientific">Rhizophora mucronata</name>
    <name type="common">Asiatic mangrove</name>
    <dbReference type="NCBI Taxonomy" id="61149"/>
    <lineage>
        <taxon>Eukaryota</taxon>
        <taxon>Viridiplantae</taxon>
        <taxon>Streptophyta</taxon>
        <taxon>Embryophyta</taxon>
        <taxon>Tracheophyta</taxon>
        <taxon>Spermatophyta</taxon>
        <taxon>Magnoliopsida</taxon>
        <taxon>eudicotyledons</taxon>
        <taxon>Gunneridae</taxon>
        <taxon>Pentapetalae</taxon>
        <taxon>rosids</taxon>
        <taxon>fabids</taxon>
        <taxon>Malpighiales</taxon>
        <taxon>Rhizophoraceae</taxon>
        <taxon>Rhizophora</taxon>
    </lineage>
</organism>
<sequence>MSSSDHAMQRKKKGISSLVLNCCHLFKQEYATSLEGDSSESALITIRKK</sequence>
<dbReference type="EMBL" id="GGEC01066301">
    <property type="protein sequence ID" value="MBX46785.1"/>
    <property type="molecule type" value="Transcribed_RNA"/>
</dbReference>
<name>A0A2P2NWG0_RHIMU</name>